<dbReference type="STRING" id="1842727.RD110_00250"/>
<keyword evidence="1" id="KW-0805">Transcription regulation</keyword>
<evidence type="ECO:0000313" key="5">
    <source>
        <dbReference type="EMBL" id="APW35837.1"/>
    </source>
</evidence>
<dbReference type="InterPro" id="IPR000524">
    <property type="entry name" value="Tscrpt_reg_HTH_GntR"/>
</dbReference>
<dbReference type="Gene3D" id="1.10.10.10">
    <property type="entry name" value="Winged helix-like DNA-binding domain superfamily/Winged helix DNA-binding domain"/>
    <property type="match status" value="1"/>
</dbReference>
<keyword evidence="6" id="KW-1185">Reference proteome</keyword>
<dbReference type="GO" id="GO:0003677">
    <property type="term" value="F:DNA binding"/>
    <property type="evidence" value="ECO:0007669"/>
    <property type="project" value="UniProtKB-KW"/>
</dbReference>
<dbReference type="InterPro" id="IPR036388">
    <property type="entry name" value="WH-like_DNA-bd_sf"/>
</dbReference>
<evidence type="ECO:0000313" key="6">
    <source>
        <dbReference type="Proteomes" id="UP000186609"/>
    </source>
</evidence>
<dbReference type="EMBL" id="CP019236">
    <property type="protein sequence ID" value="APW35837.1"/>
    <property type="molecule type" value="Genomic_DNA"/>
</dbReference>
<evidence type="ECO:0000259" key="4">
    <source>
        <dbReference type="PROSITE" id="PS50949"/>
    </source>
</evidence>
<evidence type="ECO:0000256" key="1">
    <source>
        <dbReference type="ARBA" id="ARBA00023015"/>
    </source>
</evidence>
<protein>
    <recommendedName>
        <fullName evidence="4">HTH gntR-type domain-containing protein</fullName>
    </recommendedName>
</protein>
<dbReference type="PROSITE" id="PS50949">
    <property type="entry name" value="HTH_GNTR"/>
    <property type="match status" value="1"/>
</dbReference>
<organism evidence="5 6">
    <name type="scientific">Rhodoferax koreensis</name>
    <dbReference type="NCBI Taxonomy" id="1842727"/>
    <lineage>
        <taxon>Bacteria</taxon>
        <taxon>Pseudomonadati</taxon>
        <taxon>Pseudomonadota</taxon>
        <taxon>Betaproteobacteria</taxon>
        <taxon>Burkholderiales</taxon>
        <taxon>Comamonadaceae</taxon>
        <taxon>Rhodoferax</taxon>
    </lineage>
</organism>
<sequence length="380" mass="41403">MLHVAPDLEDYLAEFVAHGRRGDRLPPVRDLMKRHGLSQAVVQRAIHRLREHGVVEVHTGKGIFLVADGSGEAPAQPRAAALNADGAPGAAARARSVLVLRRAVRFDRGRQYIEQLGRRFMASGHKLIEVSYSDAEHAQQVLKGLPRFDACVIQSVYHAITSGMLATLQEKTPAVLYDGIAMVGNGFDSIGTEWGEPLALAAALLHRRGHQRLCFAATSVPLLSTTLGFRRWAHLAQHQPGVSLQTIRLPFMPDEGYVEALVAELRALQDADGRLPFSALIVWGIWDGARFRQMLEEAGVSVPGALSVVLLGRTDQQNEHADFFEVVGARIEDQVAMMFEATNRRWADPTLPFGAELAPVTHRPGASVAAPAERAVATAR</sequence>
<gene>
    <name evidence="5" type="ORF">RD110_00250</name>
</gene>
<proteinExistence type="predicted"/>
<dbReference type="SMART" id="SM00345">
    <property type="entry name" value="HTH_GNTR"/>
    <property type="match status" value="1"/>
</dbReference>
<dbReference type="SUPFAM" id="SSF53822">
    <property type="entry name" value="Periplasmic binding protein-like I"/>
    <property type="match status" value="1"/>
</dbReference>
<dbReference type="OrthoDB" id="5450856at2"/>
<keyword evidence="2" id="KW-0238">DNA-binding</keyword>
<feature type="domain" description="HTH gntR-type" evidence="4">
    <location>
        <begin position="1"/>
        <end position="68"/>
    </location>
</feature>
<dbReference type="SUPFAM" id="SSF46785">
    <property type="entry name" value="Winged helix' DNA-binding domain"/>
    <property type="match status" value="1"/>
</dbReference>
<accession>A0A1P8JPZ5</accession>
<dbReference type="Pfam" id="PF00392">
    <property type="entry name" value="GntR"/>
    <property type="match status" value="1"/>
</dbReference>
<dbReference type="Gene3D" id="3.40.50.2300">
    <property type="match status" value="2"/>
</dbReference>
<dbReference type="InterPro" id="IPR028082">
    <property type="entry name" value="Peripla_BP_I"/>
</dbReference>
<dbReference type="GO" id="GO:0003700">
    <property type="term" value="F:DNA-binding transcription factor activity"/>
    <property type="evidence" value="ECO:0007669"/>
    <property type="project" value="InterPro"/>
</dbReference>
<keyword evidence="3" id="KW-0804">Transcription</keyword>
<evidence type="ECO:0000256" key="3">
    <source>
        <dbReference type="ARBA" id="ARBA00023163"/>
    </source>
</evidence>
<evidence type="ECO:0000256" key="2">
    <source>
        <dbReference type="ARBA" id="ARBA00023125"/>
    </source>
</evidence>
<name>A0A1P8JPZ5_9BURK</name>
<reference evidence="5 6" key="1">
    <citation type="submission" date="2017-01" db="EMBL/GenBank/DDBJ databases">
        <authorList>
            <person name="Mah S.A."/>
            <person name="Swanson W.J."/>
            <person name="Moy G.W."/>
            <person name="Vacquier V.D."/>
        </authorList>
    </citation>
    <scope>NUCLEOTIDE SEQUENCE [LARGE SCALE GENOMIC DNA]</scope>
    <source>
        <strain evidence="5 6">DCY110</strain>
    </source>
</reference>
<dbReference type="InterPro" id="IPR036390">
    <property type="entry name" value="WH_DNA-bd_sf"/>
</dbReference>
<dbReference type="Proteomes" id="UP000186609">
    <property type="component" value="Chromosome"/>
</dbReference>
<dbReference type="RefSeq" id="WP_076195607.1">
    <property type="nucleotide sequence ID" value="NZ_CP019236.1"/>
</dbReference>
<dbReference type="AlphaFoldDB" id="A0A1P8JPZ5"/>
<dbReference type="KEGG" id="rhy:RD110_00250"/>